<reference evidence="2" key="1">
    <citation type="submission" date="2023-12" db="EMBL/GenBank/DDBJ databases">
        <title>Dolosigranulum savutii sp. nov. isolated from human upper respiratory samples collected in Botswana.</title>
        <authorList>
            <person name="Kelly M.S."/>
        </authorList>
    </citation>
    <scope>NUCLEOTIDE SEQUENCE</scope>
    <source>
        <strain evidence="2">MSK433</strain>
    </source>
</reference>
<dbReference type="Pfam" id="PF06445">
    <property type="entry name" value="GyrI-like"/>
    <property type="match status" value="1"/>
</dbReference>
<gene>
    <name evidence="2" type="ORF">VUQ08_01190</name>
</gene>
<dbReference type="InterPro" id="IPR011256">
    <property type="entry name" value="Reg_factor_effector_dom_sf"/>
</dbReference>
<accession>A0AB74TUV9</accession>
<name>A0AB74TUV9_9LACT</name>
<evidence type="ECO:0000259" key="1">
    <source>
        <dbReference type="SMART" id="SM00871"/>
    </source>
</evidence>
<protein>
    <submittedName>
        <fullName evidence="2">GyrI-like domain-containing protein</fullName>
    </submittedName>
</protein>
<dbReference type="SMART" id="SM00871">
    <property type="entry name" value="AraC_E_bind"/>
    <property type="match status" value="1"/>
</dbReference>
<proteinExistence type="predicted"/>
<dbReference type="AlphaFoldDB" id="A0AB74TUV9"/>
<dbReference type="SUPFAM" id="SSF55136">
    <property type="entry name" value="Probable bacterial effector-binding domain"/>
    <property type="match status" value="1"/>
</dbReference>
<feature type="domain" description="AraC effector-binding" evidence="1">
    <location>
        <begin position="1"/>
        <end position="161"/>
    </location>
</feature>
<dbReference type="InterPro" id="IPR010499">
    <property type="entry name" value="AraC_E-bd"/>
</dbReference>
<dbReference type="InterPro" id="IPR029442">
    <property type="entry name" value="GyrI-like"/>
</dbReference>
<dbReference type="Gene3D" id="3.20.80.10">
    <property type="entry name" value="Regulatory factor, effector binding domain"/>
    <property type="match status" value="1"/>
</dbReference>
<dbReference type="RefSeq" id="WP_347301052.1">
    <property type="nucleotide sequence ID" value="NZ_CP142433.1"/>
</dbReference>
<evidence type="ECO:0000313" key="2">
    <source>
        <dbReference type="EMBL" id="XBC46957.1"/>
    </source>
</evidence>
<organism evidence="2">
    <name type="scientific">Dolosigranulum savutiense</name>
    <dbReference type="NCBI Taxonomy" id="3110288"/>
    <lineage>
        <taxon>Bacteria</taxon>
        <taxon>Bacillati</taxon>
        <taxon>Bacillota</taxon>
        <taxon>Bacilli</taxon>
        <taxon>Lactobacillales</taxon>
        <taxon>Carnobacteriaceae</taxon>
        <taxon>Dolosigranulum</taxon>
    </lineage>
</organism>
<sequence length="163" mass="18636">MKYRIVKKRPFNIVGFKKQVPVVTEGTNPEIEAMRELLTDDVMQELSNLADTEPFGIISVSTATTANDLDEQMIDHYLGVAVSSNHTKHYDVLPIERTDWAVFEAIGQLPESLEHLWHEIFTEWLPNANYIINESVPLLWNAEDYSIDKATPVCEVWLPVIPK</sequence>
<dbReference type="EMBL" id="CP142433">
    <property type="protein sequence ID" value="XBC46957.1"/>
    <property type="molecule type" value="Genomic_DNA"/>
</dbReference>